<dbReference type="SUPFAM" id="SSF51182">
    <property type="entry name" value="RmlC-like cupins"/>
    <property type="match status" value="1"/>
</dbReference>
<evidence type="ECO:0000313" key="6">
    <source>
        <dbReference type="Proteomes" id="UP001257659"/>
    </source>
</evidence>
<dbReference type="PANTHER" id="PTHR43212">
    <property type="entry name" value="QUERCETIN 2,3-DIOXYGENASE"/>
    <property type="match status" value="1"/>
</dbReference>
<dbReference type="Pfam" id="PF17954">
    <property type="entry name" value="Pirin_C_2"/>
    <property type="match status" value="1"/>
</dbReference>
<sequence>MRKVVHPSHTRGSANFGWLEANYSFSFANFFNPERIQFGMLRVLNDDVIAGGMGFGKHPHENMEIITIPLEGALQHKDSMGNEGVIHAGEIQVMSAGTGVEHSEFNASKSEKANTLQIWVFAEKDGVQPRYDQRKFNFENHKNELVTVVSPKDDNDGDAVWVHQQTYFNLGEIEAGKKIDYKLHNNSHGAYIFLISGEIEVADETLKKRDAIGLWETEKIDISILKDAKILLIEVPMN</sequence>
<dbReference type="InterPro" id="IPR014710">
    <property type="entry name" value="RmlC-like_jellyroll"/>
</dbReference>
<dbReference type="InterPro" id="IPR041602">
    <property type="entry name" value="Quercetinase_C"/>
</dbReference>
<dbReference type="Proteomes" id="UP001257659">
    <property type="component" value="Unassembled WGS sequence"/>
</dbReference>
<dbReference type="PIRSF" id="PIRSF006232">
    <property type="entry name" value="Pirin"/>
    <property type="match status" value="1"/>
</dbReference>
<evidence type="ECO:0000259" key="3">
    <source>
        <dbReference type="Pfam" id="PF02678"/>
    </source>
</evidence>
<reference evidence="5 6" key="1">
    <citation type="submission" date="2023-07" db="EMBL/GenBank/DDBJ databases">
        <title>Genomic Encyclopedia of Type Strains, Phase IV (KMG-IV): sequencing the most valuable type-strain genomes for metagenomic binning, comparative biology and taxonomic classification.</title>
        <authorList>
            <person name="Goeker M."/>
        </authorList>
    </citation>
    <scope>NUCLEOTIDE SEQUENCE [LARGE SCALE GENOMIC DNA]</scope>
    <source>
        <strain evidence="5 6">DSM 102814</strain>
    </source>
</reference>
<dbReference type="PANTHER" id="PTHR43212:SF3">
    <property type="entry name" value="QUERCETIN 2,3-DIOXYGENASE"/>
    <property type="match status" value="1"/>
</dbReference>
<evidence type="ECO:0000256" key="2">
    <source>
        <dbReference type="RuleBase" id="RU003457"/>
    </source>
</evidence>
<dbReference type="InterPro" id="IPR011051">
    <property type="entry name" value="RmlC_Cupin_sf"/>
</dbReference>
<evidence type="ECO:0000313" key="5">
    <source>
        <dbReference type="EMBL" id="MDR6300774.1"/>
    </source>
</evidence>
<name>A0ABU1K5A6_9FLAO</name>
<dbReference type="RefSeq" id="WP_309727673.1">
    <property type="nucleotide sequence ID" value="NZ_JAVDQA010000003.1"/>
</dbReference>
<keyword evidence="6" id="KW-1185">Reference proteome</keyword>
<feature type="domain" description="Quercetin 2,3-dioxygenase C-terminal cupin" evidence="4">
    <location>
        <begin position="148"/>
        <end position="235"/>
    </location>
</feature>
<dbReference type="Pfam" id="PF02678">
    <property type="entry name" value="Pirin"/>
    <property type="match status" value="1"/>
</dbReference>
<gene>
    <name evidence="5" type="ORF">GGR31_001417</name>
</gene>
<evidence type="ECO:0000259" key="4">
    <source>
        <dbReference type="Pfam" id="PF17954"/>
    </source>
</evidence>
<dbReference type="InterPro" id="IPR012093">
    <property type="entry name" value="Pirin"/>
</dbReference>
<proteinExistence type="inferred from homology"/>
<organism evidence="5 6">
    <name type="scientific">Mesonia maritima</name>
    <dbReference type="NCBI Taxonomy" id="1793873"/>
    <lineage>
        <taxon>Bacteria</taxon>
        <taxon>Pseudomonadati</taxon>
        <taxon>Bacteroidota</taxon>
        <taxon>Flavobacteriia</taxon>
        <taxon>Flavobacteriales</taxon>
        <taxon>Flavobacteriaceae</taxon>
        <taxon>Mesonia</taxon>
    </lineage>
</organism>
<evidence type="ECO:0000256" key="1">
    <source>
        <dbReference type="ARBA" id="ARBA00008416"/>
    </source>
</evidence>
<comment type="caution">
    <text evidence="5">The sequence shown here is derived from an EMBL/GenBank/DDBJ whole genome shotgun (WGS) entry which is preliminary data.</text>
</comment>
<dbReference type="Gene3D" id="2.60.120.10">
    <property type="entry name" value="Jelly Rolls"/>
    <property type="match status" value="2"/>
</dbReference>
<evidence type="ECO:0008006" key="7">
    <source>
        <dbReference type="Google" id="ProtNLM"/>
    </source>
</evidence>
<comment type="similarity">
    <text evidence="1 2">Belongs to the pirin family.</text>
</comment>
<dbReference type="EMBL" id="JAVDQA010000003">
    <property type="protein sequence ID" value="MDR6300774.1"/>
    <property type="molecule type" value="Genomic_DNA"/>
</dbReference>
<protein>
    <recommendedName>
        <fullName evidence="7">Pirin family protein</fullName>
    </recommendedName>
</protein>
<feature type="domain" description="Pirin N-terminal" evidence="3">
    <location>
        <begin position="13"/>
        <end position="120"/>
    </location>
</feature>
<accession>A0ABU1K5A6</accession>
<dbReference type="InterPro" id="IPR003829">
    <property type="entry name" value="Pirin_N_dom"/>
</dbReference>
<dbReference type="CDD" id="cd02910">
    <property type="entry name" value="cupin_Yhhw_N"/>
    <property type="match status" value="1"/>
</dbReference>